<organism evidence="2 3">
    <name type="scientific">Bowmanella denitrificans</name>
    <dbReference type="NCBI Taxonomy" id="366582"/>
    <lineage>
        <taxon>Bacteria</taxon>
        <taxon>Pseudomonadati</taxon>
        <taxon>Pseudomonadota</taxon>
        <taxon>Gammaproteobacteria</taxon>
        <taxon>Alteromonadales</taxon>
        <taxon>Alteromonadaceae</taxon>
        <taxon>Bowmanella</taxon>
    </lineage>
</organism>
<protein>
    <recommendedName>
        <fullName evidence="4">DUF2884 family protein</fullName>
    </recommendedName>
</protein>
<keyword evidence="3" id="KW-1185">Reference proteome</keyword>
<evidence type="ECO:0008006" key="4">
    <source>
        <dbReference type="Google" id="ProtNLM"/>
    </source>
</evidence>
<gene>
    <name evidence="2" type="ORF">GCM10009092_40580</name>
</gene>
<feature type="chain" id="PRO_5046141049" description="DUF2884 family protein" evidence="1">
    <location>
        <begin position="19"/>
        <end position="258"/>
    </location>
</feature>
<feature type="signal peptide" evidence="1">
    <location>
        <begin position="1"/>
        <end position="18"/>
    </location>
</feature>
<name>A0ABN0XT68_9ALTE</name>
<evidence type="ECO:0000256" key="1">
    <source>
        <dbReference type="SAM" id="SignalP"/>
    </source>
</evidence>
<accession>A0ABN0XT68</accession>
<dbReference type="InterPro" id="IPR021307">
    <property type="entry name" value="DUF2884"/>
</dbReference>
<dbReference type="Pfam" id="PF11101">
    <property type="entry name" value="DUF2884"/>
    <property type="match status" value="1"/>
</dbReference>
<evidence type="ECO:0000313" key="2">
    <source>
        <dbReference type="EMBL" id="GAA0372185.1"/>
    </source>
</evidence>
<reference evidence="2 3" key="1">
    <citation type="journal article" date="2019" name="Int. J. Syst. Evol. Microbiol.">
        <title>The Global Catalogue of Microorganisms (GCM) 10K type strain sequencing project: providing services to taxonomists for standard genome sequencing and annotation.</title>
        <authorList>
            <consortium name="The Broad Institute Genomics Platform"/>
            <consortium name="The Broad Institute Genome Sequencing Center for Infectious Disease"/>
            <person name="Wu L."/>
            <person name="Ma J."/>
        </authorList>
    </citation>
    <scope>NUCLEOTIDE SEQUENCE [LARGE SCALE GENOMIC DNA]</scope>
    <source>
        <strain evidence="2 3">JCM 13378</strain>
    </source>
</reference>
<dbReference type="Proteomes" id="UP001501757">
    <property type="component" value="Unassembled WGS sequence"/>
</dbReference>
<evidence type="ECO:0000313" key="3">
    <source>
        <dbReference type="Proteomes" id="UP001501757"/>
    </source>
</evidence>
<proteinExistence type="predicted"/>
<keyword evidence="1" id="KW-0732">Signal</keyword>
<sequence length="258" mass="28576">MRTLVAATALFFSTASMANDCNMNLHGEMELSHGQLTLHLPDDKLLHLDGHKALLNGQEMHLSHTQLNMLNQYHQNVNDLAPKVAGIALDAVALANEGVAKAFNQLLGEDNELVADLSSEIDALRIKLHQEFYADDGSIRFNSANFDNGQFLGEDFESEFEQKLEKLVQRSMGSLMIAIGKEMLFSGGDMQAFEKRMDRFGEQLEADMEVRAAGIEAQAQTLCYDLSQLDSLENQISSSIPQLSGLNMIEVSESKYSM</sequence>
<comment type="caution">
    <text evidence="2">The sequence shown here is derived from an EMBL/GenBank/DDBJ whole genome shotgun (WGS) entry which is preliminary data.</text>
</comment>
<dbReference type="RefSeq" id="WP_343847269.1">
    <property type="nucleotide sequence ID" value="NZ_BAAAEI010000028.1"/>
</dbReference>
<dbReference type="EMBL" id="BAAAEI010000028">
    <property type="protein sequence ID" value="GAA0372185.1"/>
    <property type="molecule type" value="Genomic_DNA"/>
</dbReference>